<proteinExistence type="predicted"/>
<protein>
    <submittedName>
        <fullName evidence="1">Uncharacterized protein</fullName>
    </submittedName>
</protein>
<dbReference type="Proteomes" id="UP000499080">
    <property type="component" value="Unassembled WGS sequence"/>
</dbReference>
<dbReference type="EMBL" id="BGPR01000009">
    <property type="protein sequence ID" value="GBL76096.1"/>
    <property type="molecule type" value="Genomic_DNA"/>
</dbReference>
<sequence>MMGTWQMVWDDGDIGSLINNIIPKVSLQPFNWTRNVLFFTGHGPFPSYLHRFNFGENSFGSNEEIGTPVHYATECLLTASYGTTQPTTSASLVLQGSQQFNVKKEDPQFAPPSPK</sequence>
<gene>
    <name evidence="1" type="ORF">AVEN_234397_1</name>
</gene>
<comment type="caution">
    <text evidence="1">The sequence shown here is derived from an EMBL/GenBank/DDBJ whole genome shotgun (WGS) entry which is preliminary data.</text>
</comment>
<accession>A0A4Y2AA20</accession>
<reference evidence="1 2" key="1">
    <citation type="journal article" date="2019" name="Sci. Rep.">
        <title>Orb-weaving spider Araneus ventricosus genome elucidates the spidroin gene catalogue.</title>
        <authorList>
            <person name="Kono N."/>
            <person name="Nakamura H."/>
            <person name="Ohtoshi R."/>
            <person name="Moran D.A.P."/>
            <person name="Shinohara A."/>
            <person name="Yoshida Y."/>
            <person name="Fujiwara M."/>
            <person name="Mori M."/>
            <person name="Tomita M."/>
            <person name="Arakawa K."/>
        </authorList>
    </citation>
    <scope>NUCLEOTIDE SEQUENCE [LARGE SCALE GENOMIC DNA]</scope>
</reference>
<keyword evidence="2" id="KW-1185">Reference proteome</keyword>
<dbReference type="OrthoDB" id="8063525at2759"/>
<organism evidence="1 2">
    <name type="scientific">Araneus ventricosus</name>
    <name type="common">Orbweaver spider</name>
    <name type="synonym">Epeira ventricosa</name>
    <dbReference type="NCBI Taxonomy" id="182803"/>
    <lineage>
        <taxon>Eukaryota</taxon>
        <taxon>Metazoa</taxon>
        <taxon>Ecdysozoa</taxon>
        <taxon>Arthropoda</taxon>
        <taxon>Chelicerata</taxon>
        <taxon>Arachnida</taxon>
        <taxon>Araneae</taxon>
        <taxon>Araneomorphae</taxon>
        <taxon>Entelegynae</taxon>
        <taxon>Araneoidea</taxon>
        <taxon>Araneidae</taxon>
        <taxon>Araneus</taxon>
    </lineage>
</organism>
<evidence type="ECO:0000313" key="1">
    <source>
        <dbReference type="EMBL" id="GBL76096.1"/>
    </source>
</evidence>
<dbReference type="AlphaFoldDB" id="A0A4Y2AA20"/>
<name>A0A4Y2AA20_ARAVE</name>
<evidence type="ECO:0000313" key="2">
    <source>
        <dbReference type="Proteomes" id="UP000499080"/>
    </source>
</evidence>